<dbReference type="PANTHER" id="PTHR33103">
    <property type="entry name" value="OS01G0153900 PROTEIN"/>
    <property type="match status" value="1"/>
</dbReference>
<dbReference type="PANTHER" id="PTHR33103:SF19">
    <property type="entry name" value="OS09G0544700 PROTEIN"/>
    <property type="match status" value="1"/>
</dbReference>
<proteinExistence type="predicted"/>
<organism evidence="1 2">
    <name type="scientific">Vitis vinifera</name>
    <name type="common">Grape</name>
    <dbReference type="NCBI Taxonomy" id="29760"/>
    <lineage>
        <taxon>Eukaryota</taxon>
        <taxon>Viridiplantae</taxon>
        <taxon>Streptophyta</taxon>
        <taxon>Embryophyta</taxon>
        <taxon>Tracheophyta</taxon>
        <taxon>Spermatophyta</taxon>
        <taxon>Magnoliopsida</taxon>
        <taxon>eudicotyledons</taxon>
        <taxon>Gunneridae</taxon>
        <taxon>Pentapetalae</taxon>
        <taxon>rosids</taxon>
        <taxon>Vitales</taxon>
        <taxon>Vitaceae</taxon>
        <taxon>Viteae</taxon>
        <taxon>Vitis</taxon>
    </lineage>
</organism>
<dbReference type="EMBL" id="CP126660">
    <property type="protein sequence ID" value="WKA00852.1"/>
    <property type="molecule type" value="Genomic_DNA"/>
</dbReference>
<evidence type="ECO:0008006" key="3">
    <source>
        <dbReference type="Google" id="ProtNLM"/>
    </source>
</evidence>
<gene>
    <name evidence="1" type="ORF">VitviT2T_019171</name>
</gene>
<reference evidence="1 2" key="1">
    <citation type="journal article" date="2023" name="Hortic Res">
        <title>The complete reference genome for grapevine (Vitis vinifera L.) genetics and breeding.</title>
        <authorList>
            <person name="Shi X."/>
            <person name="Cao S."/>
            <person name="Wang X."/>
            <person name="Huang S."/>
            <person name="Wang Y."/>
            <person name="Liu Z."/>
            <person name="Liu W."/>
            <person name="Leng X."/>
            <person name="Peng Y."/>
            <person name="Wang N."/>
            <person name="Wang Y."/>
            <person name="Ma Z."/>
            <person name="Xu X."/>
            <person name="Zhang F."/>
            <person name="Xue H."/>
            <person name="Zhong H."/>
            <person name="Wang Y."/>
            <person name="Zhang K."/>
            <person name="Velt A."/>
            <person name="Avia K."/>
            <person name="Holtgrawe D."/>
            <person name="Grimplet J."/>
            <person name="Matus J.T."/>
            <person name="Ware D."/>
            <person name="Wu X."/>
            <person name="Wang H."/>
            <person name="Liu C."/>
            <person name="Fang Y."/>
            <person name="Rustenholz C."/>
            <person name="Cheng Z."/>
            <person name="Xiao H."/>
            <person name="Zhou Y."/>
        </authorList>
    </citation>
    <scope>NUCLEOTIDE SEQUENCE [LARGE SCALE GENOMIC DNA]</scope>
    <source>
        <strain evidence="2">cv. Pinot noir / PN40024</strain>
        <tissue evidence="1">Leaf</tissue>
    </source>
</reference>
<name>A0ABY9D0E5_VITVI</name>
<accession>A0ABY9D0E5</accession>
<dbReference type="Proteomes" id="UP001227230">
    <property type="component" value="Chromosome 13"/>
</dbReference>
<keyword evidence="2" id="KW-1185">Reference proteome</keyword>
<protein>
    <recommendedName>
        <fullName evidence="3">DUF674 domain-containing protein</fullName>
    </recommendedName>
</protein>
<sequence>MATKVTPKMSLKLLINKNDDKVVFAEAEKDFVDFLFNLLTLPIGTTTSFLPKGICLGGLHESIKKLDGAYLQPNQSADSPLKLNTLAYAILPFFNSSSSRSHGHVQGLVTYMVPDDLSITPMSMATTMALFKKYNIEEVDVLEEKMVAISLDEDNKVVFAEAEKDFIDLLFNLLTLPIGTIVGFLPKEVCLGGLHKSVKKLEGAYLQPNQSSDSPLKLNTPAYAILPLFNPSSSRSNDPFFHCSSSRSYGHVQGLVTYMVTDDLSITPMSLTATMALFKKCNIEEVNVLEEKVVKIGFDEALQLLKCSLQSNAALTEVFLEKEETQQSKAAPAVAAVGAPPAVAAVGDMGCGCGISCW</sequence>
<dbReference type="InterPro" id="IPR007750">
    <property type="entry name" value="DUF674"/>
</dbReference>
<dbReference type="Pfam" id="PF05056">
    <property type="entry name" value="DUF674"/>
    <property type="match status" value="4"/>
</dbReference>
<evidence type="ECO:0000313" key="1">
    <source>
        <dbReference type="EMBL" id="WKA00852.1"/>
    </source>
</evidence>
<evidence type="ECO:0000313" key="2">
    <source>
        <dbReference type="Proteomes" id="UP001227230"/>
    </source>
</evidence>